<dbReference type="AlphaFoldDB" id="A0A7J9GSN1"/>
<proteinExistence type="predicted"/>
<name>A0A7J9GSN1_9ROSI</name>
<reference evidence="1 2" key="1">
    <citation type="journal article" date="2019" name="Genome Biol. Evol.">
        <title>Insights into the evolution of the New World diploid cottons (Gossypium, subgenus Houzingenia) based on genome sequencing.</title>
        <authorList>
            <person name="Grover C.E."/>
            <person name="Arick M.A. 2nd"/>
            <person name="Thrash A."/>
            <person name="Conover J.L."/>
            <person name="Sanders W.S."/>
            <person name="Peterson D.G."/>
            <person name="Frelichowski J.E."/>
            <person name="Scheffler J.A."/>
            <person name="Scheffler B.E."/>
            <person name="Wendel J.F."/>
        </authorList>
    </citation>
    <scope>NUCLEOTIDE SEQUENCE [LARGE SCALE GENOMIC DNA]</scope>
    <source>
        <strain evidence="1">0</strain>
        <tissue evidence="1">Leaf</tissue>
    </source>
</reference>
<gene>
    <name evidence="1" type="ORF">Gohar_011009</name>
</gene>
<accession>A0A7J9GSN1</accession>
<keyword evidence="2" id="KW-1185">Reference proteome</keyword>
<dbReference type="Proteomes" id="UP000593560">
    <property type="component" value="Unassembled WGS sequence"/>
</dbReference>
<protein>
    <submittedName>
        <fullName evidence="1">Uncharacterized protein</fullName>
    </submittedName>
</protein>
<comment type="caution">
    <text evidence="1">The sequence shown here is derived from an EMBL/GenBank/DDBJ whole genome shotgun (WGS) entry which is preliminary data.</text>
</comment>
<sequence>MSQACFTLMQIPLELDETIQLLALYLFAFLHYNSLIESQLDWPEVESLSRFHQLPEFDHSCQMWLAGHYDRHKKPPLGSLLSSEGNGRESNSRDGGSFIMDFKAYPRRSGWPTPRSLEHVIKTSLASFTWNRCSVAHPTMPLWCICESLFKTNNDSGSSSQEMAPTLGLGQIWDPINTQFFEGLELSQQSRRQYMEFEQSNAYDTCTQHIHWSP</sequence>
<dbReference type="OrthoDB" id="10321227at2759"/>
<evidence type="ECO:0000313" key="1">
    <source>
        <dbReference type="EMBL" id="MBA0800583.1"/>
    </source>
</evidence>
<organism evidence="1 2">
    <name type="scientific">Gossypium harknessii</name>
    <dbReference type="NCBI Taxonomy" id="34285"/>
    <lineage>
        <taxon>Eukaryota</taxon>
        <taxon>Viridiplantae</taxon>
        <taxon>Streptophyta</taxon>
        <taxon>Embryophyta</taxon>
        <taxon>Tracheophyta</taxon>
        <taxon>Spermatophyta</taxon>
        <taxon>Magnoliopsida</taxon>
        <taxon>eudicotyledons</taxon>
        <taxon>Gunneridae</taxon>
        <taxon>Pentapetalae</taxon>
        <taxon>rosids</taxon>
        <taxon>malvids</taxon>
        <taxon>Malvales</taxon>
        <taxon>Malvaceae</taxon>
        <taxon>Malvoideae</taxon>
        <taxon>Gossypium</taxon>
    </lineage>
</organism>
<dbReference type="EMBL" id="JABFAD010000006">
    <property type="protein sequence ID" value="MBA0800583.1"/>
    <property type="molecule type" value="Genomic_DNA"/>
</dbReference>
<evidence type="ECO:0000313" key="2">
    <source>
        <dbReference type="Proteomes" id="UP000593560"/>
    </source>
</evidence>